<reference evidence="1 2" key="1">
    <citation type="submission" date="2020-08" db="EMBL/GenBank/DDBJ databases">
        <title>Genomic Encyclopedia of Type Strains, Phase III (KMG-III): the genomes of soil and plant-associated and newly described type strains.</title>
        <authorList>
            <person name="Whitman W."/>
        </authorList>
    </citation>
    <scope>NUCLEOTIDE SEQUENCE [LARGE SCALE GENOMIC DNA]</scope>
    <source>
        <strain evidence="1 2">CECT 5995</strain>
    </source>
</reference>
<protein>
    <submittedName>
        <fullName evidence="1">SPP1 family predicted phage head-tail adaptor</fullName>
    </submittedName>
</protein>
<dbReference type="InterPro" id="IPR008767">
    <property type="entry name" value="Phage_SPP1_head-tail_adaptor"/>
</dbReference>
<organism evidence="1 2">
    <name type="scientific">Halomonas organivorans</name>
    <dbReference type="NCBI Taxonomy" id="257772"/>
    <lineage>
        <taxon>Bacteria</taxon>
        <taxon>Pseudomonadati</taxon>
        <taxon>Pseudomonadota</taxon>
        <taxon>Gammaproteobacteria</taxon>
        <taxon>Oceanospirillales</taxon>
        <taxon>Halomonadaceae</taxon>
        <taxon>Halomonas</taxon>
    </lineage>
</organism>
<evidence type="ECO:0000313" key="1">
    <source>
        <dbReference type="EMBL" id="MBB3142823.1"/>
    </source>
</evidence>
<dbReference type="RefSeq" id="WP_183389183.1">
    <property type="nucleotide sequence ID" value="NZ_JACHXM010000027.1"/>
</dbReference>
<dbReference type="NCBIfam" id="TIGR01563">
    <property type="entry name" value="gp16_SPP1"/>
    <property type="match status" value="1"/>
</dbReference>
<evidence type="ECO:0000313" key="2">
    <source>
        <dbReference type="Proteomes" id="UP000525987"/>
    </source>
</evidence>
<accession>A0A7W5C1V7</accession>
<name>A0A7W5C1V7_9GAMM</name>
<comment type="caution">
    <text evidence="1">The sequence shown here is derived from an EMBL/GenBank/DDBJ whole genome shotgun (WGS) entry which is preliminary data.</text>
</comment>
<proteinExistence type="predicted"/>
<dbReference type="InterPro" id="IPR038666">
    <property type="entry name" value="SSP1_head-tail_sf"/>
</dbReference>
<dbReference type="Gene3D" id="2.40.10.270">
    <property type="entry name" value="Bacteriophage SPP1 head-tail adaptor protein"/>
    <property type="match status" value="1"/>
</dbReference>
<dbReference type="Pfam" id="PF05521">
    <property type="entry name" value="Phage_HCP"/>
    <property type="match status" value="1"/>
</dbReference>
<gene>
    <name evidence="1" type="ORF">FHR96_003725</name>
</gene>
<sequence length="111" mass="12532">MRAGKLRHRVTLEWYQKGERTVSGATPPDWVAGATVWASVEPLSGRLLLAAQEAQSETSGKIRMRWRADVAAATGKTLRLQHAGLTYRIEGRPLDIDGRRRELEIMVHEWV</sequence>
<dbReference type="Proteomes" id="UP000525987">
    <property type="component" value="Unassembled WGS sequence"/>
</dbReference>
<keyword evidence="2" id="KW-1185">Reference proteome</keyword>
<dbReference type="EMBL" id="JACHXM010000027">
    <property type="protein sequence ID" value="MBB3142823.1"/>
    <property type="molecule type" value="Genomic_DNA"/>
</dbReference>
<dbReference type="AlphaFoldDB" id="A0A7W5C1V7"/>